<sequence>MARHRTALNTLHTGILLTGMALLSGPCHASPGIRSGLETMEVATYEQSPTLQLYQRFIKEAYLRLGITTRYTDLPILRAAYSANEGRLDAILIASTGAEAGADNMVRVANPLPEMTFRLVARVDMPGETLPADLGPYSVAYIHGIHPLERQFADKKQTLTTNSNMATLAELLELKRVDLVALPSLEANLLVQRRQGLKVLQEPVYTFSVFHYVHQNHKDLAATLADTFRKLKHDGCMEAITRVVMNNDLNASDDTLLDIVNAPDYQPLCPAASD</sequence>
<dbReference type="SUPFAM" id="SSF53850">
    <property type="entry name" value="Periplasmic binding protein-like II"/>
    <property type="match status" value="1"/>
</dbReference>
<feature type="signal peptide" evidence="1">
    <location>
        <begin position="1"/>
        <end position="29"/>
    </location>
</feature>
<evidence type="ECO:0000256" key="1">
    <source>
        <dbReference type="SAM" id="SignalP"/>
    </source>
</evidence>
<protein>
    <recommendedName>
        <fullName evidence="4">Solute-binding protein family 3/N-terminal domain-containing protein</fullName>
    </recommendedName>
</protein>
<keyword evidence="1" id="KW-0732">Signal</keyword>
<feature type="chain" id="PRO_5046556335" description="Solute-binding protein family 3/N-terminal domain-containing protein" evidence="1">
    <location>
        <begin position="30"/>
        <end position="274"/>
    </location>
</feature>
<accession>A0ABV8QGE2</accession>
<reference evidence="3" key="1">
    <citation type="journal article" date="2019" name="Int. J. Syst. Evol. Microbiol.">
        <title>The Global Catalogue of Microorganisms (GCM) 10K type strain sequencing project: providing services to taxonomists for standard genome sequencing and annotation.</title>
        <authorList>
            <consortium name="The Broad Institute Genomics Platform"/>
            <consortium name="The Broad Institute Genome Sequencing Center for Infectious Disease"/>
            <person name="Wu L."/>
            <person name="Ma J."/>
        </authorList>
    </citation>
    <scope>NUCLEOTIDE SEQUENCE [LARGE SCALE GENOMIC DNA]</scope>
    <source>
        <strain evidence="3">CECT 7297</strain>
    </source>
</reference>
<gene>
    <name evidence="2" type="ORF">ACFOZ5_03805</name>
</gene>
<keyword evidence="3" id="KW-1185">Reference proteome</keyword>
<dbReference type="Proteomes" id="UP001595798">
    <property type="component" value="Unassembled WGS sequence"/>
</dbReference>
<dbReference type="Gene3D" id="3.40.190.10">
    <property type="entry name" value="Periplasmic binding protein-like II"/>
    <property type="match status" value="2"/>
</dbReference>
<proteinExistence type="predicted"/>
<name>A0ABV8QGE2_9GAMM</name>
<evidence type="ECO:0000313" key="3">
    <source>
        <dbReference type="Proteomes" id="UP001595798"/>
    </source>
</evidence>
<evidence type="ECO:0008006" key="4">
    <source>
        <dbReference type="Google" id="ProtNLM"/>
    </source>
</evidence>
<dbReference type="EMBL" id="JBHSDI010000007">
    <property type="protein sequence ID" value="MFC4258154.1"/>
    <property type="molecule type" value="Genomic_DNA"/>
</dbReference>
<comment type="caution">
    <text evidence="2">The sequence shown here is derived from an EMBL/GenBank/DDBJ whole genome shotgun (WGS) entry which is preliminary data.</text>
</comment>
<organism evidence="2 3">
    <name type="scientific">Marinobacter lacisalsi</name>
    <dbReference type="NCBI Taxonomy" id="475979"/>
    <lineage>
        <taxon>Bacteria</taxon>
        <taxon>Pseudomonadati</taxon>
        <taxon>Pseudomonadota</taxon>
        <taxon>Gammaproteobacteria</taxon>
        <taxon>Pseudomonadales</taxon>
        <taxon>Marinobacteraceae</taxon>
        <taxon>Marinobacter</taxon>
    </lineage>
</organism>
<dbReference type="RefSeq" id="WP_379885521.1">
    <property type="nucleotide sequence ID" value="NZ_JBHSDI010000007.1"/>
</dbReference>
<evidence type="ECO:0000313" key="2">
    <source>
        <dbReference type="EMBL" id="MFC4258154.1"/>
    </source>
</evidence>